<dbReference type="STRING" id="499555.BJL86_2256"/>
<dbReference type="EMBL" id="CP015961">
    <property type="protein sequence ID" value="ANI93021.1"/>
    <property type="molecule type" value="Genomic_DNA"/>
</dbReference>
<evidence type="ECO:0000313" key="2">
    <source>
        <dbReference type="Proteomes" id="UP000186104"/>
    </source>
</evidence>
<organism evidence="1 2">
    <name type="scientific">Dietzia timorensis</name>
    <dbReference type="NCBI Taxonomy" id="499555"/>
    <lineage>
        <taxon>Bacteria</taxon>
        <taxon>Bacillati</taxon>
        <taxon>Actinomycetota</taxon>
        <taxon>Actinomycetes</taxon>
        <taxon>Mycobacteriales</taxon>
        <taxon>Dietziaceae</taxon>
        <taxon>Dietzia</taxon>
    </lineage>
</organism>
<sequence>MNSNPTDGPADIGTADLFDVEITSPLPELPAEEVRDALAAGLETVHADAELSIDSTTEKISVTQTIRSRERAQALGTAESNFYAAVFAGGEKLGEWDEHIDEYLSVRVSANLRRQEQGH</sequence>
<dbReference type="AlphaFoldDB" id="A0A173LNC3"/>
<dbReference type="Proteomes" id="UP000186104">
    <property type="component" value="Chromosome"/>
</dbReference>
<accession>A0A173LNC3</accession>
<dbReference type="KEGG" id="dtm:BJL86_2256"/>
<name>A0A173LNC3_9ACTN</name>
<keyword evidence="2" id="KW-1185">Reference proteome</keyword>
<proteinExistence type="predicted"/>
<protein>
    <submittedName>
        <fullName evidence="1">Uncharacterized protein</fullName>
    </submittedName>
</protein>
<gene>
    <name evidence="1" type="ORF">BJL86_2256</name>
</gene>
<evidence type="ECO:0000313" key="1">
    <source>
        <dbReference type="EMBL" id="ANI93021.1"/>
    </source>
</evidence>
<reference evidence="1 2" key="1">
    <citation type="submission" date="2016-06" db="EMBL/GenBank/DDBJ databases">
        <title>Complete genome sequence of a saline-alkali tolerant type strain Dietzia timorensis ID05-A0528T.</title>
        <authorList>
            <person name="Wu X."/>
        </authorList>
    </citation>
    <scope>NUCLEOTIDE SEQUENCE [LARGE SCALE GENOMIC DNA]</scope>
    <source>
        <strain evidence="1 2">ID05-A0528</strain>
    </source>
</reference>